<evidence type="ECO:0000256" key="1">
    <source>
        <dbReference type="ARBA" id="ARBA00001936"/>
    </source>
</evidence>
<dbReference type="GO" id="GO:0010945">
    <property type="term" value="F:coenzyme A diphosphatase activity"/>
    <property type="evidence" value="ECO:0007669"/>
    <property type="project" value="InterPro"/>
</dbReference>
<dbReference type="InterPro" id="IPR045121">
    <property type="entry name" value="CoAse"/>
</dbReference>
<evidence type="ECO:0000256" key="6">
    <source>
        <dbReference type="ARBA" id="ARBA00023211"/>
    </source>
</evidence>
<proteinExistence type="predicted"/>
<name>A0A6A8MAM0_9FIRM</name>
<dbReference type="PANTHER" id="PTHR12992:SF11">
    <property type="entry name" value="MITOCHONDRIAL COENZYME A DIPHOSPHATASE NUDT8"/>
    <property type="match status" value="1"/>
</dbReference>
<dbReference type="PROSITE" id="PS51462">
    <property type="entry name" value="NUDIX"/>
    <property type="match status" value="1"/>
</dbReference>
<feature type="domain" description="Nudix hydrolase" evidence="7">
    <location>
        <begin position="3"/>
        <end position="141"/>
    </location>
</feature>
<comment type="cofactor">
    <cofactor evidence="2">
        <name>Mg(2+)</name>
        <dbReference type="ChEBI" id="CHEBI:18420"/>
    </cofactor>
</comment>
<dbReference type="EMBL" id="VUNB01000005">
    <property type="protein sequence ID" value="MST69259.1"/>
    <property type="molecule type" value="Genomic_DNA"/>
</dbReference>
<dbReference type="InterPro" id="IPR000086">
    <property type="entry name" value="NUDIX_hydrolase_dom"/>
</dbReference>
<organism evidence="8">
    <name type="scientific">Baileyella intestinalis</name>
    <dbReference type="NCBI Taxonomy" id="2606709"/>
    <lineage>
        <taxon>Bacteria</taxon>
        <taxon>Bacillati</taxon>
        <taxon>Bacillota</taxon>
        <taxon>Clostridia</taxon>
        <taxon>Peptostreptococcales</taxon>
        <taxon>Anaerovoracaceae</taxon>
        <taxon>Baileyella</taxon>
    </lineage>
</organism>
<dbReference type="InterPro" id="IPR020084">
    <property type="entry name" value="NUDIX_hydrolase_CS"/>
</dbReference>
<dbReference type="Gene3D" id="3.90.79.10">
    <property type="entry name" value="Nucleoside Triphosphate Pyrophosphohydrolase"/>
    <property type="match status" value="1"/>
</dbReference>
<evidence type="ECO:0000256" key="5">
    <source>
        <dbReference type="ARBA" id="ARBA00022842"/>
    </source>
</evidence>
<comment type="caution">
    <text evidence="8">The sequence shown here is derived from an EMBL/GenBank/DDBJ whole genome shotgun (WGS) entry which is preliminary data.</text>
</comment>
<dbReference type="AlphaFoldDB" id="A0A6A8MAM0"/>
<evidence type="ECO:0000259" key="7">
    <source>
        <dbReference type="PROSITE" id="PS51462"/>
    </source>
</evidence>
<evidence type="ECO:0000256" key="3">
    <source>
        <dbReference type="ARBA" id="ARBA00022723"/>
    </source>
</evidence>
<reference evidence="8" key="1">
    <citation type="submission" date="2019-09" db="EMBL/GenBank/DDBJ databases">
        <title>In-depth cultivation of the pig gut microbiome towards novel bacterial diversity and tailored functional studies.</title>
        <authorList>
            <person name="Wylensek D."/>
            <person name="Hitch T.C.A."/>
            <person name="Clavel T."/>
        </authorList>
    </citation>
    <scope>NUCLEOTIDE SEQUENCE</scope>
    <source>
        <strain evidence="8">RF-744-FAT-WT-3</strain>
    </source>
</reference>
<evidence type="ECO:0000256" key="2">
    <source>
        <dbReference type="ARBA" id="ARBA00001946"/>
    </source>
</evidence>
<dbReference type="Pfam" id="PF00293">
    <property type="entry name" value="NUDIX"/>
    <property type="match status" value="1"/>
</dbReference>
<keyword evidence="4" id="KW-0378">Hydrolase</keyword>
<dbReference type="CDD" id="cd03426">
    <property type="entry name" value="NUDIX_CoAse_Nudt7"/>
    <property type="match status" value="1"/>
</dbReference>
<evidence type="ECO:0000313" key="8">
    <source>
        <dbReference type="EMBL" id="MST69259.1"/>
    </source>
</evidence>
<dbReference type="InterPro" id="IPR015797">
    <property type="entry name" value="NUDIX_hydrolase-like_dom_sf"/>
</dbReference>
<dbReference type="PROSITE" id="PS00893">
    <property type="entry name" value="NUDIX_BOX"/>
    <property type="match status" value="1"/>
</dbReference>
<dbReference type="SUPFAM" id="SSF55811">
    <property type="entry name" value="Nudix"/>
    <property type="match status" value="1"/>
</dbReference>
<gene>
    <name evidence="8" type="ORF">FYJ66_06615</name>
</gene>
<protein>
    <submittedName>
        <fullName evidence="8">CoA pyrophosphatase</fullName>
    </submittedName>
</protein>
<comment type="cofactor">
    <cofactor evidence="1">
        <name>Mn(2+)</name>
        <dbReference type="ChEBI" id="CHEBI:29035"/>
    </cofactor>
</comment>
<evidence type="ECO:0000256" key="4">
    <source>
        <dbReference type="ARBA" id="ARBA00022801"/>
    </source>
</evidence>
<dbReference type="RefSeq" id="WP_154572731.1">
    <property type="nucleotide sequence ID" value="NZ_VUNB01000005.1"/>
</dbReference>
<dbReference type="PANTHER" id="PTHR12992">
    <property type="entry name" value="NUDIX HYDROLASE"/>
    <property type="match status" value="1"/>
</dbReference>
<dbReference type="GO" id="GO:0046872">
    <property type="term" value="F:metal ion binding"/>
    <property type="evidence" value="ECO:0007669"/>
    <property type="project" value="UniProtKB-KW"/>
</dbReference>
<keyword evidence="3" id="KW-0479">Metal-binding</keyword>
<keyword evidence="6" id="KW-0464">Manganese</keyword>
<sequence length="181" mass="20506">MKEARYAVLVPMVETGQGTGLLLEVRTEYVKQPGEICFPGGKIEENETPVTAALRETCEELGISAGDVEIVKELDREVMADGKTIVPVLARVEREAAENIVLSHCEVADTFILPLKWLSKNKPEEYDLTTIDDKDLPEKLRKYLSNYERYRRVGHTSYIEYEGHGIWGLTARVINRVIEII</sequence>
<accession>A0A6A8MAM0</accession>
<keyword evidence="5" id="KW-0460">Magnesium</keyword>